<protein>
    <recommendedName>
        <fullName evidence="3">DUF2357 domain-containing protein</fullName>
    </recommendedName>
</protein>
<comment type="caution">
    <text evidence="1">The sequence shown here is derived from an EMBL/GenBank/DDBJ whole genome shotgun (WGS) entry which is preliminary data.</text>
</comment>
<reference evidence="2" key="1">
    <citation type="journal article" date="2019" name="Int. J. Syst. Evol. Microbiol.">
        <title>The Global Catalogue of Microorganisms (GCM) 10K type strain sequencing project: providing services to taxonomists for standard genome sequencing and annotation.</title>
        <authorList>
            <consortium name="The Broad Institute Genomics Platform"/>
            <consortium name="The Broad Institute Genome Sequencing Center for Infectious Disease"/>
            <person name="Wu L."/>
            <person name="Ma J."/>
        </authorList>
    </citation>
    <scope>NUCLEOTIDE SEQUENCE [LARGE SCALE GENOMIC DNA]</scope>
    <source>
        <strain evidence="2">LMG 29894</strain>
    </source>
</reference>
<dbReference type="RefSeq" id="WP_378162943.1">
    <property type="nucleotide sequence ID" value="NZ_JBHSBU010000001.1"/>
</dbReference>
<keyword evidence="2" id="KW-1185">Reference proteome</keyword>
<name>A0ABV8MPQ9_9NEIS</name>
<gene>
    <name evidence="1" type="ORF">ACFOW7_08085</name>
</gene>
<accession>A0ABV8MPQ9</accession>
<sequence length="514" mass="58829">MFDFKGLIDALKRRARDEAPGGPSATRMMADLPRNEALQALVEIVRELAELNRNPKVSLKERIRTVLYFDDKAQPVTRLLTRVYREIEHIEGVSPRQVLPGLLACWQEMAAAYKLCLKQHAEAPSRQFIPQAELATLRALYYYSLQAKWAYLRYFEVDPRVWRNMHRLYQVAESGGFLDAPIQRFPDEPFDVTVRHSYLRTMLLWLTDPDRRRPEQIWLIDDWLIGWTDRIKIEKVIRPRDQLFAINLDDTKPPIKLRRNMVGERYRYFTTEGLSAHLAQLAKDAYQGQFAPELGDLPPGQEIAVAQLLADLAELWSREGQMRSRRHERSGASQRTVEVVHGLGSISRLFDSHTIELREGSGQSTPEFEEWAVDDESAVGWGANYKARFDDHLTVGELIAMKPEPGHKLSVGIVRRVNKTRENRVKVGVEKFGGQPVVVVLEAPDQPTVVALYSADAPQAQGQRCLLVSRDCYAPQRDLTLIAGHKRYRIRLGPPLEELPEYTLCGFSVLEKQG</sequence>
<evidence type="ECO:0000313" key="2">
    <source>
        <dbReference type="Proteomes" id="UP001595791"/>
    </source>
</evidence>
<organism evidence="1 2">
    <name type="scientific">Chitinimonas lacunae</name>
    <dbReference type="NCBI Taxonomy" id="1963018"/>
    <lineage>
        <taxon>Bacteria</taxon>
        <taxon>Pseudomonadati</taxon>
        <taxon>Pseudomonadota</taxon>
        <taxon>Betaproteobacteria</taxon>
        <taxon>Neisseriales</taxon>
        <taxon>Chitinibacteraceae</taxon>
        <taxon>Chitinimonas</taxon>
    </lineage>
</organism>
<evidence type="ECO:0008006" key="3">
    <source>
        <dbReference type="Google" id="ProtNLM"/>
    </source>
</evidence>
<dbReference type="EMBL" id="JBHSBU010000001">
    <property type="protein sequence ID" value="MFC4159314.1"/>
    <property type="molecule type" value="Genomic_DNA"/>
</dbReference>
<dbReference type="Proteomes" id="UP001595791">
    <property type="component" value="Unassembled WGS sequence"/>
</dbReference>
<evidence type="ECO:0000313" key="1">
    <source>
        <dbReference type="EMBL" id="MFC4159314.1"/>
    </source>
</evidence>
<proteinExistence type="predicted"/>